<dbReference type="InterPro" id="IPR058594">
    <property type="entry name" value="PB1-like_dom_pln"/>
</dbReference>
<keyword evidence="1" id="KW-0479">Metal-binding</keyword>
<dbReference type="SMART" id="SM00575">
    <property type="entry name" value="ZnF_PMZ"/>
    <property type="match status" value="1"/>
</dbReference>
<name>A0A9R1VM05_LACSA</name>
<keyword evidence="2 4" id="KW-0863">Zinc-finger</keyword>
<feature type="domain" description="SWIM-type" evidence="6">
    <location>
        <begin position="668"/>
        <end position="700"/>
    </location>
</feature>
<gene>
    <name evidence="7" type="ORF">LSAT_V11C500262580</name>
</gene>
<dbReference type="Pfam" id="PF26130">
    <property type="entry name" value="PB1-like"/>
    <property type="match status" value="1"/>
</dbReference>
<dbReference type="Pfam" id="PF10551">
    <property type="entry name" value="MULE"/>
    <property type="match status" value="1"/>
</dbReference>
<dbReference type="PANTHER" id="PTHR31973:SF189">
    <property type="entry name" value="TRANSPOSASE, MUDR, PLANT, MULE TRANSPOSASE DOMAIN PROTEIN-RELATED"/>
    <property type="match status" value="1"/>
</dbReference>
<keyword evidence="8" id="KW-1185">Reference proteome</keyword>
<feature type="compositionally biased region" description="Basic residues" evidence="5">
    <location>
        <begin position="796"/>
        <end position="809"/>
    </location>
</feature>
<evidence type="ECO:0000256" key="5">
    <source>
        <dbReference type="SAM" id="MobiDB-lite"/>
    </source>
</evidence>
<evidence type="ECO:0000256" key="4">
    <source>
        <dbReference type="PROSITE-ProRule" id="PRU00325"/>
    </source>
</evidence>
<dbReference type="Pfam" id="PF03108">
    <property type="entry name" value="DBD_Tnp_Mut"/>
    <property type="match status" value="1"/>
</dbReference>
<dbReference type="InterPro" id="IPR006564">
    <property type="entry name" value="Znf_PMZ"/>
</dbReference>
<evidence type="ECO:0000313" key="8">
    <source>
        <dbReference type="Proteomes" id="UP000235145"/>
    </source>
</evidence>
<feature type="compositionally biased region" description="Basic residues" evidence="5">
    <location>
        <begin position="747"/>
        <end position="759"/>
    </location>
</feature>
<dbReference type="GO" id="GO:0008270">
    <property type="term" value="F:zinc ion binding"/>
    <property type="evidence" value="ECO:0007669"/>
    <property type="project" value="UniProtKB-KW"/>
</dbReference>
<keyword evidence="3" id="KW-0862">Zinc</keyword>
<dbReference type="PROSITE" id="PS50966">
    <property type="entry name" value="ZF_SWIM"/>
    <property type="match status" value="1"/>
</dbReference>
<sequence>MAQSEPNGLFAMVEINYQGVFNRNPFSYTGGVKTIFNDVDFSLTLVVFNRNPFSYTGGVKTIFNDVEFSFMTYSEFVTFCEHFMHEECKKFYYCEPDMSFMEGLNPISDDVEYSVFIFDAYGTDGVISVYVDHIGVGVDGWHDDEDNDDDEHEFCIDGENEDNIDELRNVAFEFNEDVVHMNRTSNDPFLSKLCTDDDDANNIVDDDNGREVEVNIQAHSIFNELLHRKKKPILGMKFKGPGQVKSMLCNYAVANGYQLCFEKNDRTILMVRCSKGACTFRLWASWMSDEESFQIKSLKADHNYARNFKFGSLVTYAWIGKSQKISVRKLRLKVMAKFGIQVSMGQCRRAKKYALKLVEGNLVEHYGKLWSYGHEILRTNPGSTVKLDMEDGPDGKKYFRKFYCCFQGVKQGWIEGCRRVIGLDGCFLKGVCKGELLSAIGRDENDKIYPIAWAVVNVENKQNWKWFLELLIDDLHLNLGNGFSLMSDQHKGLIEAVKELLPYVEHRQCARHICQNLQKRFTGAIYHTLFWRASIATTEHAFKVVMNEIETLNPDAHQYLMEKDPKTWSRAFFQTGRCCDAVENGFSESFNAVIVDARKKPIITMLEEIRLYMMDRIYHMKLKGQQWGNHICPEIRDKVNLLKKAQRHYQVLPSGLNQFEVRGAIDAYEVDLERKTCSCRLWQLNGYGCAHSVASISFLNRDVEAYVDNMFSTTTFRKAYNYRHAPMNSSDMRPETNYTPPLPPINRRMHGRPTTKRKKSTIENTATHRVSKAGKKIRCSICTEIGHNKATCPQRRPQKLNVKKQKKQKVCVNQNAGQGSTSEPQQHEEVEMTPIEMDTTQNDTQVAPTNVESSSAGDLSQYVQFTPPRCYEGDEDVMGEEADVVEESVVVEQVVQDEEVEEVDPVIQVDNVNVQEVDEVNPNAQVDNGNAQEVAPVNQVQQVCVRPISDILKRIRRRKSERILNLKLGKTIGGVDDPGNSKGKALDVGNLYLSMCDIKGYFGHLSMYERKRIRGLTTLQHQHIKVDNPNL</sequence>
<dbReference type="EMBL" id="NBSK02000005">
    <property type="protein sequence ID" value="KAJ0207764.1"/>
    <property type="molecule type" value="Genomic_DNA"/>
</dbReference>
<dbReference type="PANTHER" id="PTHR31973">
    <property type="entry name" value="POLYPROTEIN, PUTATIVE-RELATED"/>
    <property type="match status" value="1"/>
</dbReference>
<feature type="compositionally biased region" description="Polar residues" evidence="5">
    <location>
        <begin position="727"/>
        <end position="739"/>
    </location>
</feature>
<proteinExistence type="predicted"/>
<dbReference type="AlphaFoldDB" id="A0A9R1VM05"/>
<dbReference type="InterPro" id="IPR018289">
    <property type="entry name" value="MULE_transposase_dom"/>
</dbReference>
<dbReference type="InterPro" id="IPR004332">
    <property type="entry name" value="Transposase_MuDR"/>
</dbReference>
<dbReference type="Proteomes" id="UP000235145">
    <property type="component" value="Unassembled WGS sequence"/>
</dbReference>
<evidence type="ECO:0000256" key="1">
    <source>
        <dbReference type="ARBA" id="ARBA00022723"/>
    </source>
</evidence>
<evidence type="ECO:0000256" key="3">
    <source>
        <dbReference type="ARBA" id="ARBA00022833"/>
    </source>
</evidence>
<feature type="region of interest" description="Disordered" evidence="5">
    <location>
        <begin position="727"/>
        <end position="770"/>
    </location>
</feature>
<comment type="caution">
    <text evidence="7">The sequence shown here is derived from an EMBL/GenBank/DDBJ whole genome shotgun (WGS) entry which is preliminary data.</text>
</comment>
<feature type="region of interest" description="Disordered" evidence="5">
    <location>
        <begin position="794"/>
        <end position="829"/>
    </location>
</feature>
<reference evidence="7 8" key="1">
    <citation type="journal article" date="2017" name="Nat. Commun.">
        <title>Genome assembly with in vitro proximity ligation data and whole-genome triplication in lettuce.</title>
        <authorList>
            <person name="Reyes-Chin-Wo S."/>
            <person name="Wang Z."/>
            <person name="Yang X."/>
            <person name="Kozik A."/>
            <person name="Arikit S."/>
            <person name="Song C."/>
            <person name="Xia L."/>
            <person name="Froenicke L."/>
            <person name="Lavelle D.O."/>
            <person name="Truco M.J."/>
            <person name="Xia R."/>
            <person name="Zhu S."/>
            <person name="Xu C."/>
            <person name="Xu H."/>
            <person name="Xu X."/>
            <person name="Cox K."/>
            <person name="Korf I."/>
            <person name="Meyers B.C."/>
            <person name="Michelmore R.W."/>
        </authorList>
    </citation>
    <scope>NUCLEOTIDE SEQUENCE [LARGE SCALE GENOMIC DNA]</scope>
    <source>
        <strain evidence="8">cv. Salinas</strain>
        <tissue evidence="7">Seedlings</tissue>
    </source>
</reference>
<protein>
    <recommendedName>
        <fullName evidence="6">SWIM-type domain-containing protein</fullName>
    </recommendedName>
</protein>
<organism evidence="7 8">
    <name type="scientific">Lactuca sativa</name>
    <name type="common">Garden lettuce</name>
    <dbReference type="NCBI Taxonomy" id="4236"/>
    <lineage>
        <taxon>Eukaryota</taxon>
        <taxon>Viridiplantae</taxon>
        <taxon>Streptophyta</taxon>
        <taxon>Embryophyta</taxon>
        <taxon>Tracheophyta</taxon>
        <taxon>Spermatophyta</taxon>
        <taxon>Magnoliopsida</taxon>
        <taxon>eudicotyledons</taxon>
        <taxon>Gunneridae</taxon>
        <taxon>Pentapetalae</taxon>
        <taxon>asterids</taxon>
        <taxon>campanulids</taxon>
        <taxon>Asterales</taxon>
        <taxon>Asteraceae</taxon>
        <taxon>Cichorioideae</taxon>
        <taxon>Cichorieae</taxon>
        <taxon>Lactucinae</taxon>
        <taxon>Lactuca</taxon>
    </lineage>
</organism>
<dbReference type="InterPro" id="IPR007527">
    <property type="entry name" value="Znf_SWIM"/>
</dbReference>
<evidence type="ECO:0000256" key="2">
    <source>
        <dbReference type="ARBA" id="ARBA00022771"/>
    </source>
</evidence>
<evidence type="ECO:0000313" key="7">
    <source>
        <dbReference type="EMBL" id="KAJ0207764.1"/>
    </source>
</evidence>
<accession>A0A9R1VM05</accession>
<dbReference type="Pfam" id="PF04434">
    <property type="entry name" value="SWIM"/>
    <property type="match status" value="1"/>
</dbReference>
<evidence type="ECO:0000259" key="6">
    <source>
        <dbReference type="PROSITE" id="PS50966"/>
    </source>
</evidence>